<proteinExistence type="inferred from homology"/>
<evidence type="ECO:0000256" key="4">
    <source>
        <dbReference type="RuleBase" id="RU361187"/>
    </source>
</evidence>
<dbReference type="GO" id="GO:0005975">
    <property type="term" value="P:carbohydrate metabolic process"/>
    <property type="evidence" value="ECO:0007669"/>
    <property type="project" value="InterPro"/>
</dbReference>
<keyword evidence="8" id="KW-1185">Reference proteome</keyword>
<dbReference type="InterPro" id="IPR006710">
    <property type="entry name" value="Glyco_hydro_43"/>
</dbReference>
<dbReference type="CDD" id="cd18825">
    <property type="entry name" value="GH43_CtGH43-like"/>
    <property type="match status" value="1"/>
</dbReference>
<evidence type="ECO:0000313" key="8">
    <source>
        <dbReference type="Proteomes" id="UP000629596"/>
    </source>
</evidence>
<dbReference type="Proteomes" id="UP000629596">
    <property type="component" value="Unassembled WGS sequence"/>
</dbReference>
<gene>
    <name evidence="6" type="ORF">DWU89_10045</name>
    <name evidence="5" type="ORF">H8784_09795</name>
</gene>
<protein>
    <submittedName>
        <fullName evidence="6">Beta-glucanase</fullName>
    </submittedName>
    <submittedName>
        <fullName evidence="5">Family 43 glycosylhydrolase</fullName>
    </submittedName>
</protein>
<reference evidence="5 8" key="2">
    <citation type="submission" date="2020-08" db="EMBL/GenBank/DDBJ databases">
        <title>Genome public.</title>
        <authorList>
            <person name="Liu C."/>
            <person name="Sun Q."/>
        </authorList>
    </citation>
    <scope>NUCLEOTIDE SEQUENCE [LARGE SCALE GENOMIC DNA]</scope>
    <source>
        <strain evidence="5 8">426_9</strain>
    </source>
</reference>
<keyword evidence="2 4" id="KW-0378">Hydrolase</keyword>
<accession>A0A3D8HF97</accession>
<dbReference type="PANTHER" id="PTHR22925:SF3">
    <property type="entry name" value="GLYCOSYL HYDROLASE FAMILY PROTEIN 43"/>
    <property type="match status" value="1"/>
</dbReference>
<evidence type="ECO:0000256" key="3">
    <source>
        <dbReference type="ARBA" id="ARBA00023295"/>
    </source>
</evidence>
<dbReference type="InterPro" id="IPR023296">
    <property type="entry name" value="Glyco_hydro_beta-prop_sf"/>
</dbReference>
<dbReference type="GO" id="GO:0004553">
    <property type="term" value="F:hydrolase activity, hydrolyzing O-glycosyl compounds"/>
    <property type="evidence" value="ECO:0007669"/>
    <property type="project" value="InterPro"/>
</dbReference>
<dbReference type="PANTHER" id="PTHR22925">
    <property type="entry name" value="GLYCOSYL HYDROLASE 43 FAMILY MEMBER"/>
    <property type="match status" value="1"/>
</dbReference>
<organism evidence="6 7">
    <name type="scientific">Parabacteroides acidifaciens</name>
    <dbReference type="NCBI Taxonomy" id="2290935"/>
    <lineage>
        <taxon>Bacteria</taxon>
        <taxon>Pseudomonadati</taxon>
        <taxon>Bacteroidota</taxon>
        <taxon>Bacteroidia</taxon>
        <taxon>Bacteroidales</taxon>
        <taxon>Tannerellaceae</taxon>
        <taxon>Parabacteroides</taxon>
    </lineage>
</organism>
<dbReference type="EMBL" id="JACRTI010000020">
    <property type="protein sequence ID" value="MBC8602008.1"/>
    <property type="molecule type" value="Genomic_DNA"/>
</dbReference>
<evidence type="ECO:0000313" key="7">
    <source>
        <dbReference type="Proteomes" id="UP000256321"/>
    </source>
</evidence>
<comment type="similarity">
    <text evidence="1 4">Belongs to the glycosyl hydrolase 43 family.</text>
</comment>
<evidence type="ECO:0000313" key="6">
    <source>
        <dbReference type="EMBL" id="RDU49227.1"/>
    </source>
</evidence>
<comment type="caution">
    <text evidence="6">The sequence shown here is derived from an EMBL/GenBank/DDBJ whole genome shotgun (WGS) entry which is preliminary data.</text>
</comment>
<evidence type="ECO:0000256" key="2">
    <source>
        <dbReference type="ARBA" id="ARBA00022801"/>
    </source>
</evidence>
<sequence>MKEIIITCCLALTSLCCYSQTQTGGIRPGEIWPDDKGIHVNAHGGGMLYADGTYYWFGEFKSDTTSVALDGVTCYSSRDLVHWKNEGIAMPVMPVGSYSDIESGCILERPKVVYNKKTNKYVMWFHLELKGKGYAAARVGVAVSDKVTGPYRFVHSYRPCAGFWPENMPEEYRSLQVKADDFKEWWTPEWRKAVEEGLFVRRDMEGGQMSRDMTIYVDDDGKAYHIYSSEENLTLQIAELTDDYQSHTGRYIRIFPGGHNEAPAIFKKDGTYFMITSGCTGWAPNEARMFSAPSIWGPWKQHPNPCQGEDAELTFHSQSTFIFPIAGKKDAFVFMADRWTPKHPSDARYIWLPILFENGLPVLRWMDTWTPE</sequence>
<keyword evidence="3 4" id="KW-0326">Glycosidase</keyword>
<dbReference type="Gene3D" id="2.115.10.20">
    <property type="entry name" value="Glycosyl hydrolase domain, family 43"/>
    <property type="match status" value="1"/>
</dbReference>
<reference evidence="6 7" key="1">
    <citation type="submission" date="2018-07" db="EMBL/GenBank/DDBJ databases">
        <title>Parabacteroides acidifaciens nov. sp., isolated from human feces.</title>
        <authorList>
            <person name="Wang Y.J."/>
        </authorList>
    </citation>
    <scope>NUCLEOTIDE SEQUENCE [LARGE SCALE GENOMIC DNA]</scope>
    <source>
        <strain evidence="6 7">426-9</strain>
    </source>
</reference>
<dbReference type="SUPFAM" id="SSF75005">
    <property type="entry name" value="Arabinanase/levansucrase/invertase"/>
    <property type="match status" value="1"/>
</dbReference>
<dbReference type="EMBL" id="QREV01000020">
    <property type="protein sequence ID" value="RDU49227.1"/>
    <property type="molecule type" value="Genomic_DNA"/>
</dbReference>
<dbReference type="RefSeq" id="WP_115499515.1">
    <property type="nucleotide sequence ID" value="NZ_JACRTI010000020.1"/>
</dbReference>
<dbReference type="Pfam" id="PF04616">
    <property type="entry name" value="Glyco_hydro_43"/>
    <property type="match status" value="1"/>
</dbReference>
<name>A0A3D8HF97_9BACT</name>
<evidence type="ECO:0000313" key="5">
    <source>
        <dbReference type="EMBL" id="MBC8602008.1"/>
    </source>
</evidence>
<dbReference type="Proteomes" id="UP000256321">
    <property type="component" value="Unassembled WGS sequence"/>
</dbReference>
<dbReference type="AlphaFoldDB" id="A0A3D8HF97"/>
<evidence type="ECO:0000256" key="1">
    <source>
        <dbReference type="ARBA" id="ARBA00009865"/>
    </source>
</evidence>